<keyword evidence="5" id="KW-0812">Transmembrane</keyword>
<reference evidence="7 8" key="1">
    <citation type="journal article" date="2014" name="Int. J. Syst. Evol. Microbiol.">
        <title>Streptomyces hoynatensis sp. nov., isolated from deep marine sediment.</title>
        <authorList>
            <person name="Veyisoglu A."/>
            <person name="Sahin N."/>
        </authorList>
    </citation>
    <scope>NUCLEOTIDE SEQUENCE [LARGE SCALE GENOMIC DNA]</scope>
    <source>
        <strain evidence="7 8">KCTC 29097</strain>
    </source>
</reference>
<dbReference type="GO" id="GO:0030313">
    <property type="term" value="C:cell envelope"/>
    <property type="evidence" value="ECO:0007669"/>
    <property type="project" value="UniProtKB-SubCell"/>
</dbReference>
<dbReference type="RefSeq" id="WP_147450749.1">
    <property type="nucleotide sequence ID" value="NZ_RBAL01000001.1"/>
</dbReference>
<dbReference type="OrthoDB" id="9801912at2"/>
<dbReference type="GO" id="GO:1904680">
    <property type="term" value="F:peptide transmembrane transporter activity"/>
    <property type="evidence" value="ECO:0007669"/>
    <property type="project" value="TreeGrafter"/>
</dbReference>
<accession>A0A3A9ZHY3</accession>
<dbReference type="EMBL" id="RBAL01000001">
    <property type="protein sequence ID" value="RKN46876.1"/>
    <property type="molecule type" value="Genomic_DNA"/>
</dbReference>
<evidence type="ECO:0000259" key="6">
    <source>
        <dbReference type="Pfam" id="PF00496"/>
    </source>
</evidence>
<dbReference type="PANTHER" id="PTHR30290:SF10">
    <property type="entry name" value="PERIPLASMIC OLIGOPEPTIDE-BINDING PROTEIN-RELATED"/>
    <property type="match status" value="1"/>
</dbReference>
<keyword evidence="5" id="KW-0472">Membrane</keyword>
<feature type="transmembrane region" description="Helical" evidence="5">
    <location>
        <begin position="12"/>
        <end position="33"/>
    </location>
</feature>
<proteinExistence type="inferred from homology"/>
<keyword evidence="5" id="KW-1133">Transmembrane helix</keyword>
<dbReference type="AlphaFoldDB" id="A0A3A9ZHY3"/>
<feature type="domain" description="Solute-binding protein family 5" evidence="6">
    <location>
        <begin position="84"/>
        <end position="470"/>
    </location>
</feature>
<evidence type="ECO:0000256" key="3">
    <source>
        <dbReference type="ARBA" id="ARBA00022448"/>
    </source>
</evidence>
<dbReference type="InterPro" id="IPR030678">
    <property type="entry name" value="Peptide/Ni-bd"/>
</dbReference>
<dbReference type="PIRSF" id="PIRSF002741">
    <property type="entry name" value="MppA"/>
    <property type="match status" value="1"/>
</dbReference>
<evidence type="ECO:0000313" key="7">
    <source>
        <dbReference type="EMBL" id="RKN46876.1"/>
    </source>
</evidence>
<evidence type="ECO:0000313" key="8">
    <source>
        <dbReference type="Proteomes" id="UP000272474"/>
    </source>
</evidence>
<comment type="caution">
    <text evidence="7">The sequence shown here is derived from an EMBL/GenBank/DDBJ whole genome shotgun (WGS) entry which is preliminary data.</text>
</comment>
<evidence type="ECO:0000256" key="1">
    <source>
        <dbReference type="ARBA" id="ARBA00004196"/>
    </source>
</evidence>
<organism evidence="7 8">
    <name type="scientific">Streptomyces hoynatensis</name>
    <dbReference type="NCBI Taxonomy" id="1141874"/>
    <lineage>
        <taxon>Bacteria</taxon>
        <taxon>Bacillati</taxon>
        <taxon>Actinomycetota</taxon>
        <taxon>Actinomycetes</taxon>
        <taxon>Kitasatosporales</taxon>
        <taxon>Streptomycetaceae</taxon>
        <taxon>Streptomyces</taxon>
    </lineage>
</organism>
<dbReference type="GO" id="GO:0042597">
    <property type="term" value="C:periplasmic space"/>
    <property type="evidence" value="ECO:0007669"/>
    <property type="project" value="UniProtKB-ARBA"/>
</dbReference>
<name>A0A3A9ZHY3_9ACTN</name>
<dbReference type="Gene3D" id="3.40.190.10">
    <property type="entry name" value="Periplasmic binding protein-like II"/>
    <property type="match status" value="1"/>
</dbReference>
<keyword evidence="3" id="KW-0813">Transport</keyword>
<comment type="similarity">
    <text evidence="2">Belongs to the bacterial solute-binding protein 5 family.</text>
</comment>
<protein>
    <submittedName>
        <fullName evidence="7">Peptide-binding protein</fullName>
    </submittedName>
</protein>
<dbReference type="GO" id="GO:0043190">
    <property type="term" value="C:ATP-binding cassette (ABC) transporter complex"/>
    <property type="evidence" value="ECO:0007669"/>
    <property type="project" value="InterPro"/>
</dbReference>
<evidence type="ECO:0000256" key="5">
    <source>
        <dbReference type="SAM" id="Phobius"/>
    </source>
</evidence>
<dbReference type="GO" id="GO:0015833">
    <property type="term" value="P:peptide transport"/>
    <property type="evidence" value="ECO:0007669"/>
    <property type="project" value="TreeGrafter"/>
</dbReference>
<dbReference type="SUPFAM" id="SSF53850">
    <property type="entry name" value="Periplasmic binding protein-like II"/>
    <property type="match status" value="1"/>
</dbReference>
<evidence type="ECO:0000256" key="2">
    <source>
        <dbReference type="ARBA" id="ARBA00005695"/>
    </source>
</evidence>
<keyword evidence="4" id="KW-0732">Signal</keyword>
<dbReference type="InterPro" id="IPR039424">
    <property type="entry name" value="SBP_5"/>
</dbReference>
<comment type="subcellular location">
    <subcellularLocation>
        <location evidence="1">Cell envelope</location>
    </subcellularLocation>
</comment>
<sequence length="552" mass="59821">MPRTQGRRAVRGAVAAGVAVLLVAGAVGGWMFFRPGGGEDRPIVVGTTSAPTTLDPGGAYDTGAFALLSNLYQSLMTFVPGQEEPVPDAAERCEFTDNQLTVYRCRLRDDLTFSNGDEVTAEDVKFSYDRILAMAERAAQEAADPGIPAEEKFSYAGPAGLLAGIEAVRTDRRDVIFELKHPDATFPFVVAGSAGAIVDRHSYEELTPRQDGVVVGSGPYVLSDYRPNEYAELEPNPHYHTESGIEAPKEPVTVRFFVQGEDGTSAEEQLAAAWHEGTLDVNAGTMPPDFMAGVNHSDPTFQLAESTGADIRVLAFNTDADSGVSERAVRRAAAALIDREAIAGHAQHDTVEPLYSLIPVGYPGHATPFYDRYHDTDVEELRAQLLQAGLSLPVHFTLAYSRGTAAEAEAAEIQRQLEDGGLFDVDVEYHEWSEFIQHVYGPRDYDAYLMGWTPDFPDPAAFTGNILGEGDGLATGFRDESVDRLIAATEAEPDRGRAAEDFQEIDDRAARSAPVIPLWQSKRIILGGRDITGIQTLSSGGGVLRLWELSRI</sequence>
<dbReference type="InterPro" id="IPR000914">
    <property type="entry name" value="SBP_5_dom"/>
</dbReference>
<keyword evidence="8" id="KW-1185">Reference proteome</keyword>
<evidence type="ECO:0000256" key="4">
    <source>
        <dbReference type="ARBA" id="ARBA00022729"/>
    </source>
</evidence>
<gene>
    <name evidence="7" type="ORF">D7294_01285</name>
</gene>
<dbReference type="Pfam" id="PF00496">
    <property type="entry name" value="SBP_bac_5"/>
    <property type="match status" value="1"/>
</dbReference>
<dbReference type="Proteomes" id="UP000272474">
    <property type="component" value="Unassembled WGS sequence"/>
</dbReference>
<dbReference type="Gene3D" id="3.10.105.10">
    <property type="entry name" value="Dipeptide-binding Protein, Domain 3"/>
    <property type="match status" value="1"/>
</dbReference>
<dbReference type="PANTHER" id="PTHR30290">
    <property type="entry name" value="PERIPLASMIC BINDING COMPONENT OF ABC TRANSPORTER"/>
    <property type="match status" value="1"/>
</dbReference>